<keyword evidence="3" id="KW-0812">Transmembrane</keyword>
<keyword evidence="3" id="KW-0472">Membrane</keyword>
<feature type="compositionally biased region" description="Basic and acidic residues" evidence="2">
    <location>
        <begin position="377"/>
        <end position="389"/>
    </location>
</feature>
<evidence type="ECO:0000313" key="5">
    <source>
        <dbReference type="EMBL" id="WAQ93929.1"/>
    </source>
</evidence>
<dbReference type="PANTHER" id="PTHR24043:SF8">
    <property type="entry name" value="EGF-LIKE DOMAIN-CONTAINING PROTEIN"/>
    <property type="match status" value="1"/>
</dbReference>
<sequence>LKQQCESNWSLSEGCFIRCKPGYFGKYCQSCVDKCLNGKCEKQTGICLDCTPGYFGEYCEQNCSKECVNGICNSKSGICKDCIPGYFGKYCEETCSNECLNGICNSSSGICKDCIRTYYENCSLECGQECRERDGFPQCDRQSGNCLHGCNLYYFGHNCNKTCRNCKGDSSNDPCGINGVCYFGCKNDYWDKNCNTKCNANCQGDEHGNRCNASTGECLYGCTLGWSGRSCEDVSSVQSTTSESTEKENVNSLKTTLIVISACFIVVLVVAGIICYFWGQKRLNRQMNERKELRQNFPVGDPPEQEPSGSPTRESSSLYADINEESMELYHYICEQNVPDHFEEISVTKYDGNTEIVHLKEFTVTSNSRRSITQSEGKNELDSTDETKSRQSVTQSEGGLDQVENTNGIDRRRSFVNSSRSNESVCTNEYFDLDTWSQTTKAENRRMLAAKYCEEEKDIFGDLGQFQVDYIHAIEREESESESDEVEHQDIKQNIEYSLLLSHTAQVDENFCLDDRNSSTSEQPAQSHPEANMDDEINIKSPLQTTK</sequence>
<evidence type="ECO:0000313" key="6">
    <source>
        <dbReference type="Proteomes" id="UP001164746"/>
    </source>
</evidence>
<accession>A0ABY7D8D0</accession>
<dbReference type="EMBL" id="CP111012">
    <property type="protein sequence ID" value="WAQ93929.1"/>
    <property type="molecule type" value="Genomic_DNA"/>
</dbReference>
<feature type="compositionally biased region" description="Polar residues" evidence="2">
    <location>
        <begin position="390"/>
        <end position="408"/>
    </location>
</feature>
<evidence type="ECO:0000256" key="1">
    <source>
        <dbReference type="ARBA" id="ARBA00022536"/>
    </source>
</evidence>
<feature type="region of interest" description="Disordered" evidence="2">
    <location>
        <begin position="295"/>
        <end position="316"/>
    </location>
</feature>
<evidence type="ECO:0000256" key="2">
    <source>
        <dbReference type="SAM" id="MobiDB-lite"/>
    </source>
</evidence>
<feature type="region of interest" description="Disordered" evidence="2">
    <location>
        <begin position="513"/>
        <end position="547"/>
    </location>
</feature>
<keyword evidence="3" id="KW-1133">Transmembrane helix</keyword>
<dbReference type="Proteomes" id="UP001164746">
    <property type="component" value="Chromosome 1"/>
</dbReference>
<evidence type="ECO:0000259" key="4">
    <source>
        <dbReference type="SMART" id="SM00181"/>
    </source>
</evidence>
<feature type="region of interest" description="Disordered" evidence="2">
    <location>
        <begin position="367"/>
        <end position="414"/>
    </location>
</feature>
<gene>
    <name evidence="5" type="ORF">MAR_006400</name>
</gene>
<dbReference type="Gene3D" id="2.10.25.10">
    <property type="entry name" value="Laminin"/>
    <property type="match status" value="1"/>
</dbReference>
<organism evidence="5 6">
    <name type="scientific">Mya arenaria</name>
    <name type="common">Soft-shell clam</name>
    <dbReference type="NCBI Taxonomy" id="6604"/>
    <lineage>
        <taxon>Eukaryota</taxon>
        <taxon>Metazoa</taxon>
        <taxon>Spiralia</taxon>
        <taxon>Lophotrochozoa</taxon>
        <taxon>Mollusca</taxon>
        <taxon>Bivalvia</taxon>
        <taxon>Autobranchia</taxon>
        <taxon>Heteroconchia</taxon>
        <taxon>Euheterodonta</taxon>
        <taxon>Imparidentia</taxon>
        <taxon>Neoheterodontei</taxon>
        <taxon>Myida</taxon>
        <taxon>Myoidea</taxon>
        <taxon>Myidae</taxon>
        <taxon>Mya</taxon>
    </lineage>
</organism>
<feature type="domain" description="EGF-like" evidence="4">
    <location>
        <begin position="30"/>
        <end position="60"/>
    </location>
</feature>
<feature type="non-terminal residue" evidence="5">
    <location>
        <position position="547"/>
    </location>
</feature>
<dbReference type="PANTHER" id="PTHR24043">
    <property type="entry name" value="SCAVENGER RECEPTOR CLASS F"/>
    <property type="match status" value="1"/>
</dbReference>
<dbReference type="SMART" id="SM00181">
    <property type="entry name" value="EGF"/>
    <property type="match status" value="2"/>
</dbReference>
<feature type="compositionally biased region" description="Polar residues" evidence="2">
    <location>
        <begin position="307"/>
        <end position="316"/>
    </location>
</feature>
<name>A0ABY7D8D0_MYAAR</name>
<keyword evidence="6" id="KW-1185">Reference proteome</keyword>
<dbReference type="InterPro" id="IPR042635">
    <property type="entry name" value="MEGF10/SREC1/2-like"/>
</dbReference>
<reference evidence="5" key="1">
    <citation type="submission" date="2022-11" db="EMBL/GenBank/DDBJ databases">
        <title>Centuries of genome instability and evolution in soft-shell clam transmissible cancer (bioRxiv).</title>
        <authorList>
            <person name="Hart S.F.M."/>
            <person name="Yonemitsu M.A."/>
            <person name="Giersch R.M."/>
            <person name="Beal B.F."/>
            <person name="Arriagada G."/>
            <person name="Davis B.W."/>
            <person name="Ostrander E.A."/>
            <person name="Goff S.P."/>
            <person name="Metzger M.J."/>
        </authorList>
    </citation>
    <scope>NUCLEOTIDE SEQUENCE</scope>
    <source>
        <strain evidence="5">MELC-2E11</strain>
        <tissue evidence="5">Siphon/mantle</tissue>
    </source>
</reference>
<protein>
    <submittedName>
        <fullName evidence="5">SREC-like protein</fullName>
    </submittedName>
</protein>
<feature type="domain" description="EGF-like" evidence="4">
    <location>
        <begin position="62"/>
        <end position="92"/>
    </location>
</feature>
<proteinExistence type="predicted"/>
<keyword evidence="1" id="KW-0245">EGF-like domain</keyword>
<evidence type="ECO:0000256" key="3">
    <source>
        <dbReference type="SAM" id="Phobius"/>
    </source>
</evidence>
<feature type="transmembrane region" description="Helical" evidence="3">
    <location>
        <begin position="257"/>
        <end position="278"/>
    </location>
</feature>
<feature type="compositionally biased region" description="Polar residues" evidence="2">
    <location>
        <begin position="367"/>
        <end position="376"/>
    </location>
</feature>
<dbReference type="InterPro" id="IPR000742">
    <property type="entry name" value="EGF"/>
</dbReference>